<proteinExistence type="predicted"/>
<sequence length="340" mass="37965">MQSIRQIQRLNDAELEKCVPPNASWHTDYRDTAYVYIGGLPFELSEGDVLTIFSQYGNPVHVNLVRDKETGKSRGFAFLKYEDQRSCDLAVDNLSGAGVLGRTLTVDHTRYKLKEGEIEGQGLEEDGPDEADDTDQEGEKRRKRRRTDSNEEPQRPMIKEELELAKLLKDHDDDDPMKAYLIKEKKEQITEALKNLAVDGGVAIDTGPETEIIIRMMITKTTARCEVAHRAKTNAPTDDAASATSEAILRTVKQRGGGDAGIVIMTIRQMQDRVVGQDRKIASEAQETERIPLDIIQDCGARTIEGIHDHRTGPLLPEQVTEAAVLQPQSCFHAHQRPPA</sequence>
<protein>
    <recommendedName>
        <fullName evidence="4">RRM domain-containing protein</fullName>
    </recommendedName>
</protein>
<evidence type="ECO:0000256" key="1">
    <source>
        <dbReference type="ARBA" id="ARBA00022884"/>
    </source>
</evidence>
<feature type="non-terminal residue" evidence="5">
    <location>
        <position position="1"/>
    </location>
</feature>
<keyword evidence="6" id="KW-1185">Reference proteome</keyword>
<name>A0A6H0XNH7_9PEZI</name>
<dbReference type="Gene3D" id="3.30.70.330">
    <property type="match status" value="1"/>
</dbReference>
<evidence type="ECO:0000259" key="4">
    <source>
        <dbReference type="PROSITE" id="PS50102"/>
    </source>
</evidence>
<dbReference type="PROSITE" id="PS50102">
    <property type="entry name" value="RRM"/>
    <property type="match status" value="1"/>
</dbReference>
<dbReference type="CDD" id="cd12411">
    <property type="entry name" value="RRM_ist3_like"/>
    <property type="match status" value="1"/>
</dbReference>
<evidence type="ECO:0000313" key="6">
    <source>
        <dbReference type="Proteomes" id="UP000503462"/>
    </source>
</evidence>
<dbReference type="GO" id="GO:0071013">
    <property type="term" value="C:catalytic step 2 spliceosome"/>
    <property type="evidence" value="ECO:0007669"/>
    <property type="project" value="TreeGrafter"/>
</dbReference>
<dbReference type="InterPro" id="IPR035979">
    <property type="entry name" value="RBD_domain_sf"/>
</dbReference>
<dbReference type="InterPro" id="IPR051847">
    <property type="entry name" value="RNA_proc/Spliceosome_comp"/>
</dbReference>
<dbReference type="GO" id="GO:0000398">
    <property type="term" value="P:mRNA splicing, via spliceosome"/>
    <property type="evidence" value="ECO:0007669"/>
    <property type="project" value="InterPro"/>
</dbReference>
<dbReference type="InterPro" id="IPR012677">
    <property type="entry name" value="Nucleotide-bd_a/b_plait_sf"/>
</dbReference>
<organism evidence="5 6">
    <name type="scientific">Peltaster fructicola</name>
    <dbReference type="NCBI Taxonomy" id="286661"/>
    <lineage>
        <taxon>Eukaryota</taxon>
        <taxon>Fungi</taxon>
        <taxon>Dikarya</taxon>
        <taxon>Ascomycota</taxon>
        <taxon>Pezizomycotina</taxon>
        <taxon>Dothideomycetes</taxon>
        <taxon>Dothideomycetes incertae sedis</taxon>
        <taxon>Peltaster</taxon>
    </lineage>
</organism>
<evidence type="ECO:0000256" key="2">
    <source>
        <dbReference type="PROSITE-ProRule" id="PRU00176"/>
    </source>
</evidence>
<dbReference type="InterPro" id="IPR045844">
    <property type="entry name" value="RRM_Ist3-like"/>
</dbReference>
<keyword evidence="1 2" id="KW-0694">RNA-binding</keyword>
<dbReference type="GO" id="GO:0071011">
    <property type="term" value="C:precatalytic spliceosome"/>
    <property type="evidence" value="ECO:0007669"/>
    <property type="project" value="TreeGrafter"/>
</dbReference>
<dbReference type="AlphaFoldDB" id="A0A6H0XNH7"/>
<dbReference type="Proteomes" id="UP000503462">
    <property type="component" value="Chromosome 1"/>
</dbReference>
<feature type="region of interest" description="Disordered" evidence="3">
    <location>
        <begin position="115"/>
        <end position="157"/>
    </location>
</feature>
<dbReference type="GO" id="GO:0003723">
    <property type="term" value="F:RNA binding"/>
    <property type="evidence" value="ECO:0007669"/>
    <property type="project" value="UniProtKB-UniRule"/>
</dbReference>
<evidence type="ECO:0000313" key="5">
    <source>
        <dbReference type="EMBL" id="QIW96311.1"/>
    </source>
</evidence>
<reference evidence="5 6" key="1">
    <citation type="journal article" date="2016" name="Sci. Rep.">
        <title>Peltaster fructicola genome reveals evolution from an invasive phytopathogen to an ectophytic parasite.</title>
        <authorList>
            <person name="Xu C."/>
            <person name="Chen H."/>
            <person name="Gleason M.L."/>
            <person name="Xu J.R."/>
            <person name="Liu H."/>
            <person name="Zhang R."/>
            <person name="Sun G."/>
        </authorList>
    </citation>
    <scope>NUCLEOTIDE SEQUENCE [LARGE SCALE GENOMIC DNA]</scope>
    <source>
        <strain evidence="5 6">LNHT1506</strain>
    </source>
</reference>
<dbReference type="EMBL" id="CP051139">
    <property type="protein sequence ID" value="QIW96311.1"/>
    <property type="molecule type" value="Genomic_DNA"/>
</dbReference>
<dbReference type="Pfam" id="PF00076">
    <property type="entry name" value="RRM_1"/>
    <property type="match status" value="1"/>
</dbReference>
<feature type="domain" description="RRM" evidence="4">
    <location>
        <begin position="33"/>
        <end position="111"/>
    </location>
</feature>
<dbReference type="SUPFAM" id="SSF54928">
    <property type="entry name" value="RNA-binding domain, RBD"/>
    <property type="match status" value="1"/>
</dbReference>
<dbReference type="PANTHER" id="PTHR45880:SF1">
    <property type="entry name" value="RNA-BINDING MOTIF PROTEIN, X-LINKED 2"/>
    <property type="match status" value="1"/>
</dbReference>
<feature type="compositionally biased region" description="Basic and acidic residues" evidence="3">
    <location>
        <begin position="147"/>
        <end position="157"/>
    </location>
</feature>
<dbReference type="PANTHER" id="PTHR45880">
    <property type="entry name" value="RNA-BINDING MOTIF PROTEIN, X-LINKED 2"/>
    <property type="match status" value="1"/>
</dbReference>
<dbReference type="GO" id="GO:0005686">
    <property type="term" value="C:U2 snRNP"/>
    <property type="evidence" value="ECO:0007669"/>
    <property type="project" value="TreeGrafter"/>
</dbReference>
<gene>
    <name evidence="5" type="ORF">AMS68_001829</name>
</gene>
<accession>A0A6H0XNH7</accession>
<feature type="compositionally biased region" description="Acidic residues" evidence="3">
    <location>
        <begin position="122"/>
        <end position="136"/>
    </location>
</feature>
<evidence type="ECO:0000256" key="3">
    <source>
        <dbReference type="SAM" id="MobiDB-lite"/>
    </source>
</evidence>
<dbReference type="OrthoDB" id="2573941at2759"/>
<dbReference type="SMART" id="SM00360">
    <property type="entry name" value="RRM"/>
    <property type="match status" value="1"/>
</dbReference>
<dbReference type="InterPro" id="IPR000504">
    <property type="entry name" value="RRM_dom"/>
</dbReference>